<sequence length="861" mass="94714">MNQPGPQSSAIPQASSNSPRPVCAIYVTKAVIKSEPGSGGTFDDWSSLRLLLGEEGSLTLEKSDKGQWEGRGHVKFSGQSGRLSLASVNGCNRVEEVGYINVGAGIQAQYVGPEKHQYRFDSKVTRITHGPILELACDLSMSLPVGTQYPVENRRQAAAAQNSSLLQSFYVMMGNEASDRYLQTHNLADVDKAISAYVQALKLTPAGHSSLDSRLGSLGSALLTRFEHTGKLEDLKQAIPILQAAIEVTSSTNPADGSSTLADSYNILGAAFVYLCRATGQVEPADRAVEALEKAVQLRVDLQHPRLPLHYDSLGTALSVRFETARKVEDLEKSVEAFNGGIKATPKDDHSALARLYLNLGNPLSLLYEQTGDLAFLDKSLEARKTGIEIAPPGHRALGPGNANLGHGYYTRFKRTAQPQDIEDAISALKKAILLTPDGHSELPQFLGFLANALNARFTHFKDINDINESVTLQQKAMELCPPDLSTHLSVGNQDLGTSLLSRFAYTGDIRDVEQAIIALQKAADTCPSGHMHLPSIYNNLGIALSTRFRRTSELQFADRAIDAHRKAISLAPLNTTYQRLPSFYNDLGRALIMRFERTVEREDLIQAISPFRKAIELTPASHARLPGWYSDLADALATRSHHGGGMVDLEEALRTHEKAVELTLKKGVNMFSQHIQGGDLLMDRFRLSKDERDLTNALVSYKKEKALDIIPQGFAYLSVLHTSYASAMIERYQLTEHQPHFDTALEHYQLAAQTTGASPLSRFNAGRAWARFAALADRPDAMDAYQICIDLLPMAAGLDQTLDRRHDTLVRISDLSREASAFALRRDDPKTAVEWLEASRCLVGQLNNFRTPPRRLTRVR</sequence>
<proteinExistence type="predicted"/>
<dbReference type="PANTHER" id="PTHR19959">
    <property type="entry name" value="KINESIN LIGHT CHAIN"/>
    <property type="match status" value="1"/>
</dbReference>
<comment type="caution">
    <text evidence="1">The sequence shown here is derived from an EMBL/GenBank/DDBJ whole genome shotgun (WGS) entry which is preliminary data.</text>
</comment>
<dbReference type="SUPFAM" id="SSF48452">
    <property type="entry name" value="TPR-like"/>
    <property type="match status" value="2"/>
</dbReference>
<reference evidence="1" key="1">
    <citation type="submission" date="2022-06" db="EMBL/GenBank/DDBJ databases">
        <title>Genome Sequence of Candolleomyces eurysporus.</title>
        <authorList>
            <person name="Buettner E."/>
        </authorList>
    </citation>
    <scope>NUCLEOTIDE SEQUENCE</scope>
    <source>
        <strain evidence="1">VTCC 930004</strain>
    </source>
</reference>
<organism evidence="1 2">
    <name type="scientific">Candolleomyces eurysporus</name>
    <dbReference type="NCBI Taxonomy" id="2828524"/>
    <lineage>
        <taxon>Eukaryota</taxon>
        <taxon>Fungi</taxon>
        <taxon>Dikarya</taxon>
        <taxon>Basidiomycota</taxon>
        <taxon>Agaricomycotina</taxon>
        <taxon>Agaricomycetes</taxon>
        <taxon>Agaricomycetidae</taxon>
        <taxon>Agaricales</taxon>
        <taxon>Agaricineae</taxon>
        <taxon>Psathyrellaceae</taxon>
        <taxon>Candolleomyces</taxon>
    </lineage>
</organism>
<dbReference type="OrthoDB" id="9991317at2759"/>
<dbReference type="InterPro" id="IPR011990">
    <property type="entry name" value="TPR-like_helical_dom_sf"/>
</dbReference>
<feature type="non-terminal residue" evidence="1">
    <location>
        <position position="1"/>
    </location>
</feature>
<evidence type="ECO:0000313" key="1">
    <source>
        <dbReference type="EMBL" id="KAJ2935445.1"/>
    </source>
</evidence>
<dbReference type="EMBL" id="JANBPK010000518">
    <property type="protein sequence ID" value="KAJ2935445.1"/>
    <property type="molecule type" value="Genomic_DNA"/>
</dbReference>
<gene>
    <name evidence="1" type="ORF">H1R20_g1647</name>
</gene>
<name>A0A9W8JIP9_9AGAR</name>
<evidence type="ECO:0000313" key="2">
    <source>
        <dbReference type="Proteomes" id="UP001140091"/>
    </source>
</evidence>
<protein>
    <recommendedName>
        <fullName evidence="3">TPR-like protein</fullName>
    </recommendedName>
</protein>
<dbReference type="Proteomes" id="UP001140091">
    <property type="component" value="Unassembled WGS sequence"/>
</dbReference>
<keyword evidence="2" id="KW-1185">Reference proteome</keyword>
<dbReference type="PANTHER" id="PTHR19959:SF119">
    <property type="entry name" value="FUNGAL LIPASE-LIKE DOMAIN-CONTAINING PROTEIN"/>
    <property type="match status" value="1"/>
</dbReference>
<dbReference type="Gene3D" id="1.25.40.10">
    <property type="entry name" value="Tetratricopeptide repeat domain"/>
    <property type="match status" value="3"/>
</dbReference>
<dbReference type="AlphaFoldDB" id="A0A9W8JIP9"/>
<dbReference type="Pfam" id="PF13374">
    <property type="entry name" value="TPR_10"/>
    <property type="match status" value="1"/>
</dbReference>
<evidence type="ECO:0008006" key="3">
    <source>
        <dbReference type="Google" id="ProtNLM"/>
    </source>
</evidence>
<accession>A0A9W8JIP9</accession>